<reference evidence="1 2" key="1">
    <citation type="submission" date="2024-05" db="EMBL/GenBank/DDBJ databases">
        <title>Haplotype-resolved chromosome-level genome assembly of Huyou (Citrus changshanensis).</title>
        <authorList>
            <person name="Miao C."/>
            <person name="Chen W."/>
            <person name="Wu Y."/>
            <person name="Wang L."/>
            <person name="Zhao S."/>
            <person name="Grierson D."/>
            <person name="Xu C."/>
            <person name="Chen K."/>
        </authorList>
    </citation>
    <scope>NUCLEOTIDE SEQUENCE [LARGE SCALE GENOMIC DNA]</scope>
    <source>
        <strain evidence="1">01-14</strain>
        <tissue evidence="1">Leaf</tissue>
    </source>
</reference>
<proteinExistence type="predicted"/>
<name>A0AAP0QXR2_9ROSI</name>
<keyword evidence="2" id="KW-1185">Reference proteome</keyword>
<protein>
    <submittedName>
        <fullName evidence="1">Uncharacterized protein</fullName>
    </submittedName>
</protein>
<sequence>MEDETLKESGGIAATGICKMEKEKSRRRVEGDVVLFVRELGVLLIGCSSLVDLGKYPTFGVYHRQIPDDENPISLVRPGKVRLRDRPLCFH</sequence>
<evidence type="ECO:0000313" key="1">
    <source>
        <dbReference type="EMBL" id="KAK9215087.1"/>
    </source>
</evidence>
<organism evidence="1 2">
    <name type="scientific">Citrus x changshan-huyou</name>
    <dbReference type="NCBI Taxonomy" id="2935761"/>
    <lineage>
        <taxon>Eukaryota</taxon>
        <taxon>Viridiplantae</taxon>
        <taxon>Streptophyta</taxon>
        <taxon>Embryophyta</taxon>
        <taxon>Tracheophyta</taxon>
        <taxon>Spermatophyta</taxon>
        <taxon>Magnoliopsida</taxon>
        <taxon>eudicotyledons</taxon>
        <taxon>Gunneridae</taxon>
        <taxon>Pentapetalae</taxon>
        <taxon>rosids</taxon>
        <taxon>malvids</taxon>
        <taxon>Sapindales</taxon>
        <taxon>Rutaceae</taxon>
        <taxon>Aurantioideae</taxon>
        <taxon>Citrus</taxon>
    </lineage>
</organism>
<dbReference type="Proteomes" id="UP001428341">
    <property type="component" value="Unassembled WGS sequence"/>
</dbReference>
<dbReference type="AlphaFoldDB" id="A0AAP0QXR2"/>
<gene>
    <name evidence="1" type="ORF">WN944_007090</name>
</gene>
<evidence type="ECO:0000313" key="2">
    <source>
        <dbReference type="Proteomes" id="UP001428341"/>
    </source>
</evidence>
<dbReference type="EMBL" id="JBCGBO010000003">
    <property type="protein sequence ID" value="KAK9215087.1"/>
    <property type="molecule type" value="Genomic_DNA"/>
</dbReference>
<accession>A0AAP0QXR2</accession>
<comment type="caution">
    <text evidence="1">The sequence shown here is derived from an EMBL/GenBank/DDBJ whole genome shotgun (WGS) entry which is preliminary data.</text>
</comment>